<protein>
    <submittedName>
        <fullName evidence="4">Type iv fimbrial assembly, atpase pilb</fullName>
    </submittedName>
</protein>
<evidence type="ECO:0000256" key="2">
    <source>
        <dbReference type="ARBA" id="ARBA00022840"/>
    </source>
</evidence>
<proteinExistence type="predicted"/>
<dbReference type="GO" id="GO:0005886">
    <property type="term" value="C:plasma membrane"/>
    <property type="evidence" value="ECO:0007669"/>
    <property type="project" value="TreeGrafter"/>
</dbReference>
<evidence type="ECO:0000256" key="1">
    <source>
        <dbReference type="ARBA" id="ARBA00022741"/>
    </source>
</evidence>
<evidence type="ECO:0000259" key="3">
    <source>
        <dbReference type="PROSITE" id="PS00662"/>
    </source>
</evidence>
<dbReference type="Gene3D" id="3.40.50.300">
    <property type="entry name" value="P-loop containing nucleotide triphosphate hydrolases"/>
    <property type="match status" value="1"/>
</dbReference>
<dbReference type="InterPro" id="IPR001482">
    <property type="entry name" value="T2SS/T4SS_dom"/>
</dbReference>
<sequence length="583" mass="65069">MVGQGRMLGQILIEMQIISNQQLEAALTEQSQSGKKLGQILVQLGIISELQLMETLAYMLGIPRVRISNIDIDMEAVKLVSPGIIKQYKLMPLCRSKGSITVAMADPLNQQAIDDTRMSSGLEVIPLIASAQELEIAIQQYITFNTDPNMEQLIDEFTDKHVKSSERQKRDLHLVNIDYDAPIIRMVNTILTQAVQGSCSDIHIEPQETNTRVRFRLDGELYEVMTLPHSTEAAIISRIKIMAGMDIAEKRIPQDGRFRMEFDNREVDFRVSTLPAFCGEKMVLRILDRNNVITQIEHLGLSFENRRKMLFLSHRWFGMILITGPTGSGKTTTLYSILSEVNFMNKNIITLEDPVEYALAGINQVQINPKAGLGFARGLRSILRQDPDVIMLGEIRDQETAKMAVQAALTGHLMISTLHTNSAAGALARLSDMGVEKYLISAALSGVVAQRLVRKLCPNCRIEYILDKETADTLNQPELAGHVFYRPGGCNMCRQSGYTGRMALHEILLVGSRIKTLIYRGITAEDTIQDTAIEEGMKTILEDGIGKACEGHTSLEEVIKTVLLEGEDNGCKYNGHIKQRNRI</sequence>
<dbReference type="PANTHER" id="PTHR30258">
    <property type="entry name" value="TYPE II SECRETION SYSTEM PROTEIN GSPE-RELATED"/>
    <property type="match status" value="1"/>
</dbReference>
<dbReference type="Pfam" id="PF00437">
    <property type="entry name" value="T2SSE"/>
    <property type="match status" value="1"/>
</dbReference>
<dbReference type="Pfam" id="PF05157">
    <property type="entry name" value="MshEN"/>
    <property type="match status" value="1"/>
</dbReference>
<dbReference type="GO" id="GO:0016887">
    <property type="term" value="F:ATP hydrolysis activity"/>
    <property type="evidence" value="ECO:0007669"/>
    <property type="project" value="TreeGrafter"/>
</dbReference>
<dbReference type="SUPFAM" id="SSF52540">
    <property type="entry name" value="P-loop containing nucleoside triphosphate hydrolases"/>
    <property type="match status" value="1"/>
</dbReference>
<gene>
    <name evidence="4" type="ORF">ASZ90_017539</name>
</gene>
<dbReference type="PANTHER" id="PTHR30258:SF3">
    <property type="entry name" value="SLL1921 PROTEIN"/>
    <property type="match status" value="1"/>
</dbReference>
<dbReference type="CDD" id="cd01129">
    <property type="entry name" value="PulE-GspE-like"/>
    <property type="match status" value="1"/>
</dbReference>
<reference evidence="4" key="1">
    <citation type="journal article" date="2015" name="Proc. Natl. Acad. Sci. U.S.A.">
        <title>Networks of energetic and metabolic interactions define dynamics in microbial communities.</title>
        <authorList>
            <person name="Embree M."/>
            <person name="Liu J.K."/>
            <person name="Al-Bassam M.M."/>
            <person name="Zengler K."/>
        </authorList>
    </citation>
    <scope>NUCLEOTIDE SEQUENCE</scope>
</reference>
<dbReference type="AlphaFoldDB" id="A0A0W8E8U2"/>
<dbReference type="Gene3D" id="3.30.300.160">
    <property type="entry name" value="Type II secretion system, protein E, N-terminal domain"/>
    <property type="match status" value="1"/>
</dbReference>
<evidence type="ECO:0000313" key="4">
    <source>
        <dbReference type="EMBL" id="KUG05050.1"/>
    </source>
</evidence>
<keyword evidence="1" id="KW-0547">Nucleotide-binding</keyword>
<organism evidence="4">
    <name type="scientific">hydrocarbon metagenome</name>
    <dbReference type="NCBI Taxonomy" id="938273"/>
    <lineage>
        <taxon>unclassified sequences</taxon>
        <taxon>metagenomes</taxon>
        <taxon>ecological metagenomes</taxon>
    </lineage>
</organism>
<dbReference type="Gene3D" id="3.30.450.90">
    <property type="match status" value="1"/>
</dbReference>
<dbReference type="Gene3D" id="1.10.40.70">
    <property type="match status" value="1"/>
</dbReference>
<name>A0A0W8E8U2_9ZZZZ</name>
<feature type="domain" description="Bacterial type II secretion system protein E" evidence="3">
    <location>
        <begin position="383"/>
        <end position="397"/>
    </location>
</feature>
<dbReference type="InterPro" id="IPR007831">
    <property type="entry name" value="T2SS_GspE_N"/>
</dbReference>
<accession>A0A0W8E8U2</accession>
<comment type="caution">
    <text evidence="4">The sequence shown here is derived from an EMBL/GenBank/DDBJ whole genome shotgun (WGS) entry which is preliminary data.</text>
</comment>
<dbReference type="InterPro" id="IPR037257">
    <property type="entry name" value="T2SS_E_N_sf"/>
</dbReference>
<dbReference type="FunFam" id="3.40.50.300:FF:000398">
    <property type="entry name" value="Type IV pilus assembly ATPase PilB"/>
    <property type="match status" value="1"/>
</dbReference>
<keyword evidence="2" id="KW-0067">ATP-binding</keyword>
<dbReference type="EMBL" id="LNQE01001831">
    <property type="protein sequence ID" value="KUG05050.1"/>
    <property type="molecule type" value="Genomic_DNA"/>
</dbReference>
<dbReference type="InterPro" id="IPR027417">
    <property type="entry name" value="P-loop_NTPase"/>
</dbReference>
<dbReference type="GO" id="GO:0005524">
    <property type="term" value="F:ATP binding"/>
    <property type="evidence" value="ECO:0007669"/>
    <property type="project" value="UniProtKB-KW"/>
</dbReference>
<dbReference type="SUPFAM" id="SSF160246">
    <property type="entry name" value="EspE N-terminal domain-like"/>
    <property type="match status" value="1"/>
</dbReference>
<dbReference type="FunFam" id="3.30.450.90:FF:000001">
    <property type="entry name" value="Type II secretion system ATPase GspE"/>
    <property type="match status" value="1"/>
</dbReference>
<dbReference type="PROSITE" id="PS00662">
    <property type="entry name" value="T2SP_E"/>
    <property type="match status" value="1"/>
</dbReference>